<dbReference type="PRINTS" id="PR00303">
    <property type="entry name" value="SECYTRNLCASE"/>
</dbReference>
<dbReference type="InterPro" id="IPR030659">
    <property type="entry name" value="SecY_CS"/>
</dbReference>
<protein>
    <recommendedName>
        <fullName evidence="9 10">Protein translocase subunit SecY</fullName>
    </recommendedName>
</protein>
<dbReference type="GO" id="GO:0006605">
    <property type="term" value="P:protein targeting"/>
    <property type="evidence" value="ECO:0007669"/>
    <property type="project" value="UniProtKB-UniRule"/>
</dbReference>
<keyword evidence="10" id="KW-1003">Cell membrane</keyword>
<evidence type="ECO:0000256" key="13">
    <source>
        <dbReference type="RuleBase" id="RU004349"/>
    </source>
</evidence>
<evidence type="ECO:0000256" key="3">
    <source>
        <dbReference type="ARBA" id="ARBA00022448"/>
    </source>
</evidence>
<evidence type="ECO:0000256" key="5">
    <source>
        <dbReference type="ARBA" id="ARBA00022927"/>
    </source>
</evidence>
<keyword evidence="8 10" id="KW-0472">Membrane</keyword>
<comment type="caution">
    <text evidence="14">The sequence shown here is derived from an EMBL/GenBank/DDBJ whole genome shotgun (WGS) entry which is preliminary data.</text>
</comment>
<dbReference type="SUPFAM" id="SSF103491">
    <property type="entry name" value="Preprotein translocase SecY subunit"/>
    <property type="match status" value="1"/>
</dbReference>
<dbReference type="NCBIfam" id="TIGR00967">
    <property type="entry name" value="3a0501s007"/>
    <property type="match status" value="1"/>
</dbReference>
<keyword evidence="4 10" id="KW-0812">Transmembrane</keyword>
<dbReference type="PANTHER" id="PTHR10906">
    <property type="entry name" value="SECY/SEC61-ALPHA FAMILY MEMBER"/>
    <property type="match status" value="1"/>
</dbReference>
<comment type="function">
    <text evidence="10 11">The central subunit of the protein translocation channel SecYEG. Consists of two halves formed by TMs 1-5 and 6-10. These two domains form a lateral gate at the front which open onto the bilayer between TMs 2 and 7, and are clamped together by SecE at the back. The channel is closed by both a pore ring composed of hydrophobic SecY resides and a short helix (helix 2A) on the extracellular side of the membrane which forms a plug. The plug probably moves laterally to allow the channel to open. The ring and the pore may move independently.</text>
</comment>
<evidence type="ECO:0000256" key="8">
    <source>
        <dbReference type="ARBA" id="ARBA00023136"/>
    </source>
</evidence>
<dbReference type="Pfam" id="PF00344">
    <property type="entry name" value="SecY"/>
    <property type="match status" value="1"/>
</dbReference>
<keyword evidence="6 10" id="KW-1133">Transmembrane helix</keyword>
<dbReference type="PIRSF" id="PIRSF004557">
    <property type="entry name" value="SecY"/>
    <property type="match status" value="1"/>
</dbReference>
<evidence type="ECO:0000256" key="9">
    <source>
        <dbReference type="ARBA" id="ARBA00039733"/>
    </source>
</evidence>
<dbReference type="GO" id="GO:0065002">
    <property type="term" value="P:intracellular protein transmembrane transport"/>
    <property type="evidence" value="ECO:0007669"/>
    <property type="project" value="UniProtKB-UniRule"/>
</dbReference>
<feature type="transmembrane region" description="Helical" evidence="10">
    <location>
        <begin position="178"/>
        <end position="195"/>
    </location>
</feature>
<dbReference type="PROSITE" id="PS00755">
    <property type="entry name" value="SECY_1"/>
    <property type="match status" value="1"/>
</dbReference>
<evidence type="ECO:0000256" key="7">
    <source>
        <dbReference type="ARBA" id="ARBA00023010"/>
    </source>
</evidence>
<dbReference type="PATRIC" id="fig|476652.3.peg.743"/>
<evidence type="ECO:0000256" key="6">
    <source>
        <dbReference type="ARBA" id="ARBA00022989"/>
    </source>
</evidence>
<proteinExistence type="inferred from homology"/>
<keyword evidence="3 10" id="KW-0813">Transport</keyword>
<evidence type="ECO:0000256" key="1">
    <source>
        <dbReference type="ARBA" id="ARBA00004141"/>
    </source>
</evidence>
<comment type="similarity">
    <text evidence="2 10 13">Belongs to the SecY/SEC61-alpha family.</text>
</comment>
<dbReference type="Gene3D" id="1.10.3370.10">
    <property type="entry name" value="SecY subunit domain"/>
    <property type="match status" value="1"/>
</dbReference>
<dbReference type="FunFam" id="1.10.3370.10:FF:000001">
    <property type="entry name" value="Preprotein translocase subunit SecY"/>
    <property type="match status" value="1"/>
</dbReference>
<evidence type="ECO:0000256" key="10">
    <source>
        <dbReference type="HAMAP-Rule" id="MF_01465"/>
    </source>
</evidence>
<feature type="transmembrane region" description="Helical" evidence="10">
    <location>
        <begin position="71"/>
        <end position="93"/>
    </location>
</feature>
<evidence type="ECO:0000313" key="15">
    <source>
        <dbReference type="Proteomes" id="UP000036356"/>
    </source>
</evidence>
<dbReference type="InterPro" id="IPR002208">
    <property type="entry name" value="SecY/SEC61-alpha"/>
</dbReference>
<feature type="transmembrane region" description="Helical" evidence="10">
    <location>
        <begin position="113"/>
        <end position="134"/>
    </location>
</feature>
<dbReference type="InterPro" id="IPR026593">
    <property type="entry name" value="SecY"/>
</dbReference>
<evidence type="ECO:0000256" key="4">
    <source>
        <dbReference type="ARBA" id="ARBA00022692"/>
    </source>
</evidence>
<dbReference type="InterPro" id="IPR023201">
    <property type="entry name" value="SecY_dom_sf"/>
</dbReference>
<dbReference type="RefSeq" id="WP_047808644.1">
    <property type="nucleotide sequence ID" value="NZ_LDZY01000002.1"/>
</dbReference>
<reference evidence="14 15" key="1">
    <citation type="submission" date="2015-06" db="EMBL/GenBank/DDBJ databases">
        <title>Draft genome of the moderately acidophilic sulfate reducer Candidatus Desulfosporosinus acididurans strain M1.</title>
        <authorList>
            <person name="Poehlein A."/>
            <person name="Petzsch P."/>
            <person name="Johnson B.D."/>
            <person name="Schloemann M."/>
            <person name="Daniel R."/>
            <person name="Muehling M."/>
        </authorList>
    </citation>
    <scope>NUCLEOTIDE SEQUENCE [LARGE SCALE GENOMIC DNA]</scope>
    <source>
        <strain evidence="14 15">M1</strain>
    </source>
</reference>
<dbReference type="HAMAP" id="MF_01465">
    <property type="entry name" value="SecY"/>
    <property type="match status" value="1"/>
</dbReference>
<dbReference type="AlphaFoldDB" id="A0A0J1FVS6"/>
<feature type="transmembrane region" description="Helical" evidence="10">
    <location>
        <begin position="393"/>
        <end position="411"/>
    </location>
</feature>
<evidence type="ECO:0000256" key="11">
    <source>
        <dbReference type="RuleBase" id="RU000537"/>
    </source>
</evidence>
<keyword evidence="5 10" id="KW-0653">Protein transport</keyword>
<organism evidence="14 15">
    <name type="scientific">Desulfosporosinus acididurans</name>
    <dbReference type="NCBI Taxonomy" id="476652"/>
    <lineage>
        <taxon>Bacteria</taxon>
        <taxon>Bacillati</taxon>
        <taxon>Bacillota</taxon>
        <taxon>Clostridia</taxon>
        <taxon>Eubacteriales</taxon>
        <taxon>Desulfitobacteriaceae</taxon>
        <taxon>Desulfosporosinus</taxon>
    </lineage>
</organism>
<dbReference type="GO" id="GO:0043952">
    <property type="term" value="P:protein transport by the Sec complex"/>
    <property type="evidence" value="ECO:0007669"/>
    <property type="project" value="UniProtKB-UniRule"/>
</dbReference>
<feature type="transmembrane region" description="Helical" evidence="10">
    <location>
        <begin position="266"/>
        <end position="288"/>
    </location>
</feature>
<comment type="subunit">
    <text evidence="10">Component of the Sec protein translocase complex. Heterotrimer consisting of SecY, SecE and SecG subunits. The heterotrimers can form oligomers, although 1 heterotrimer is thought to be able to translocate proteins. Interacts with the ribosome. Interacts with SecDF, and other proteins may be involved. Interacts with SecA.</text>
</comment>
<dbReference type="PROSITE" id="PS00756">
    <property type="entry name" value="SECY_2"/>
    <property type="match status" value="1"/>
</dbReference>
<evidence type="ECO:0000256" key="12">
    <source>
        <dbReference type="RuleBase" id="RU003484"/>
    </source>
</evidence>
<dbReference type="EMBL" id="LDZY01000002">
    <property type="protein sequence ID" value="KLU67514.1"/>
    <property type="molecule type" value="Genomic_DNA"/>
</dbReference>
<feature type="transmembrane region" description="Helical" evidence="10">
    <location>
        <begin position="146"/>
        <end position="166"/>
    </location>
</feature>
<accession>A0A0J1FVS6</accession>
<dbReference type="GO" id="GO:0005886">
    <property type="term" value="C:plasma membrane"/>
    <property type="evidence" value="ECO:0007669"/>
    <property type="project" value="UniProtKB-SubCell"/>
</dbReference>
<gene>
    <name evidence="10 14" type="primary">secY</name>
    <name evidence="14" type="ORF">DEAC_c07270</name>
</gene>
<evidence type="ECO:0000256" key="2">
    <source>
        <dbReference type="ARBA" id="ARBA00005751"/>
    </source>
</evidence>
<sequence length="428" mass="47181">MIFDSLKNAWNVADLRKKIGFTLLMFLIFRIGAHIPIPFVNHEVLKNMLGTGGMFDFMDTLSGGSFKRLTVFALSITPYVTASIIIQLLTIVIPSLERLSKEGEYGHKKITQYTRYGTVALGFIQAFGLTFGIRSALMVPNSPWKWAVYFLVALVLTAGTAFLMWLGEAITENGVGNGISLIIFAGIVSRVPDALKYLYSLFTVHEINVFSLLGLAVIVVFIIAGVVYVQEGTRRVSVQYAKRVVGRRVYGGQSSHIPLKVNQAGVIPVIFAISLLAFPQTIATWMPTSGFARFVNTWFSMNGSVQSIPYLLVYAVLIIFFTYFYTAVTFNPVDVADNLKKYGGFIPGLRPGRPTAEYLSKILSRITLAGGIFLALIAILPTIVMGLTGLKNIYFGGTSLLIVVGVALETMKQIESQLMSRHYQGFMK</sequence>
<feature type="transmembrane region" description="Helical" evidence="10">
    <location>
        <begin position="207"/>
        <end position="229"/>
    </location>
</feature>
<name>A0A0J1FVS6_9FIRM</name>
<dbReference type="STRING" id="476652.DEAC_c07270"/>
<feature type="transmembrane region" description="Helical" evidence="10">
    <location>
        <begin position="366"/>
        <end position="387"/>
    </location>
</feature>
<feature type="transmembrane region" description="Helical" evidence="10">
    <location>
        <begin position="21"/>
        <end position="40"/>
    </location>
</feature>
<comment type="subcellular location">
    <subcellularLocation>
        <location evidence="10">Cell membrane</location>
        <topology evidence="10">Multi-pass membrane protein</topology>
    </subcellularLocation>
    <subcellularLocation>
        <location evidence="1 12">Membrane</location>
        <topology evidence="1 12">Multi-pass membrane protein</topology>
    </subcellularLocation>
</comment>
<keyword evidence="7 10" id="KW-0811">Translocation</keyword>
<evidence type="ECO:0000313" key="14">
    <source>
        <dbReference type="EMBL" id="KLU67514.1"/>
    </source>
</evidence>
<dbReference type="Proteomes" id="UP000036356">
    <property type="component" value="Unassembled WGS sequence"/>
</dbReference>
<keyword evidence="15" id="KW-1185">Reference proteome</keyword>
<feature type="transmembrane region" description="Helical" evidence="10">
    <location>
        <begin position="308"/>
        <end position="330"/>
    </location>
</feature>